<dbReference type="AlphaFoldDB" id="A0A1Y2AM90"/>
<dbReference type="GO" id="GO:0043295">
    <property type="term" value="F:glutathione binding"/>
    <property type="evidence" value="ECO:0007669"/>
    <property type="project" value="TreeGrafter"/>
</dbReference>
<gene>
    <name evidence="6" type="ORF">BCR39DRAFT_548793</name>
</gene>
<proteinExistence type="predicted"/>
<comment type="caution">
    <text evidence="6">The sequence shown here is derived from an EMBL/GenBank/DDBJ whole genome shotgun (WGS) entry which is preliminary data.</text>
</comment>
<dbReference type="InterPro" id="IPR010987">
    <property type="entry name" value="Glutathione-S-Trfase_C-like"/>
</dbReference>
<dbReference type="PANTHER" id="PTHR43900:SF3">
    <property type="entry name" value="GLUTATHIONE S-TRANSFERASE RHO"/>
    <property type="match status" value="1"/>
</dbReference>
<dbReference type="OrthoDB" id="249703at2759"/>
<dbReference type="GO" id="GO:0006749">
    <property type="term" value="P:glutathione metabolic process"/>
    <property type="evidence" value="ECO:0007669"/>
    <property type="project" value="TreeGrafter"/>
</dbReference>
<reference evidence="6 7" key="1">
    <citation type="submission" date="2016-07" db="EMBL/GenBank/DDBJ databases">
        <title>Pervasive Adenine N6-methylation of Active Genes in Fungi.</title>
        <authorList>
            <consortium name="DOE Joint Genome Institute"/>
            <person name="Mondo S.J."/>
            <person name="Dannebaum R.O."/>
            <person name="Kuo R.C."/>
            <person name="Labutti K."/>
            <person name="Haridas S."/>
            <person name="Kuo A."/>
            <person name="Salamov A."/>
            <person name="Ahrendt S.R."/>
            <person name="Lipzen A."/>
            <person name="Sullivan W."/>
            <person name="Andreopoulos W.B."/>
            <person name="Clum A."/>
            <person name="Lindquist E."/>
            <person name="Daum C."/>
            <person name="Ramamoorthy G.K."/>
            <person name="Gryganskyi A."/>
            <person name="Culley D."/>
            <person name="Magnuson J.K."/>
            <person name="James T.Y."/>
            <person name="O'Malley M.A."/>
            <person name="Stajich J.E."/>
            <person name="Spatafora J.W."/>
            <person name="Visel A."/>
            <person name="Grigoriev I.V."/>
        </authorList>
    </citation>
    <scope>NUCLEOTIDE SEQUENCE [LARGE SCALE GENOMIC DNA]</scope>
    <source>
        <strain evidence="6 7">68-887.2</strain>
    </source>
</reference>
<dbReference type="SUPFAM" id="SSF47616">
    <property type="entry name" value="GST C-terminal domain-like"/>
    <property type="match status" value="1"/>
</dbReference>
<dbReference type="SFLD" id="SFLDG00358">
    <property type="entry name" value="Main_(cytGST)"/>
    <property type="match status" value="1"/>
</dbReference>
<dbReference type="EC" id="2.5.1.18" evidence="1"/>
<evidence type="ECO:0000313" key="7">
    <source>
        <dbReference type="Proteomes" id="UP000193986"/>
    </source>
</evidence>
<dbReference type="GO" id="GO:0004364">
    <property type="term" value="F:glutathione transferase activity"/>
    <property type="evidence" value="ECO:0007669"/>
    <property type="project" value="UniProtKB-EC"/>
</dbReference>
<accession>A0A1Y2AM90</accession>
<dbReference type="STRING" id="71784.A0A1Y2AM90"/>
<dbReference type="PROSITE" id="PS50405">
    <property type="entry name" value="GST_CTER"/>
    <property type="match status" value="1"/>
</dbReference>
<dbReference type="EMBL" id="MCFC01000076">
    <property type="protein sequence ID" value="ORY23693.1"/>
    <property type="molecule type" value="Genomic_DNA"/>
</dbReference>
<dbReference type="InterPro" id="IPR036282">
    <property type="entry name" value="Glutathione-S-Trfase_C_sf"/>
</dbReference>
<dbReference type="InParanoid" id="A0A1Y2AM90"/>
<dbReference type="Pfam" id="PF13417">
    <property type="entry name" value="GST_N_3"/>
    <property type="match status" value="1"/>
</dbReference>
<dbReference type="InterPro" id="IPR004046">
    <property type="entry name" value="GST_C"/>
</dbReference>
<evidence type="ECO:0000256" key="1">
    <source>
        <dbReference type="ARBA" id="ARBA00012452"/>
    </source>
</evidence>
<evidence type="ECO:0000256" key="2">
    <source>
        <dbReference type="ARBA" id="ARBA00022679"/>
    </source>
</evidence>
<dbReference type="PROSITE" id="PS50404">
    <property type="entry name" value="GST_NTER"/>
    <property type="match status" value="1"/>
</dbReference>
<evidence type="ECO:0000259" key="5">
    <source>
        <dbReference type="PROSITE" id="PS50405"/>
    </source>
</evidence>
<sequence>MLILHGSIVSTCTQRVTLSLLQIGLVLDKDFKINTINLPDTKTPEWLDIHPFGVMPYLEDTENGQKFIESRSIAKYVALKYKSPLVPSPTDPVTFAKFDAACSIEQANFDPFVLSIFMEGWAKPMRSIPNDEKVLETQKAELHKKLEGYNLLLGKSRYVAGDQLTLADLYHIPYGIYMVEINGAPGLTDGTFPHVKRWWDEISALESWKTVKKMKDEAWAQLMAAQAK</sequence>
<dbReference type="Pfam" id="PF00043">
    <property type="entry name" value="GST_C"/>
    <property type="match status" value="1"/>
</dbReference>
<evidence type="ECO:0000313" key="6">
    <source>
        <dbReference type="EMBL" id="ORY23693.1"/>
    </source>
</evidence>
<dbReference type="SUPFAM" id="SSF52833">
    <property type="entry name" value="Thioredoxin-like"/>
    <property type="match status" value="1"/>
</dbReference>
<dbReference type="Proteomes" id="UP000193986">
    <property type="component" value="Unassembled WGS sequence"/>
</dbReference>
<comment type="catalytic activity">
    <reaction evidence="3">
        <text>RX + glutathione = an S-substituted glutathione + a halide anion + H(+)</text>
        <dbReference type="Rhea" id="RHEA:16437"/>
        <dbReference type="ChEBI" id="CHEBI:15378"/>
        <dbReference type="ChEBI" id="CHEBI:16042"/>
        <dbReference type="ChEBI" id="CHEBI:17792"/>
        <dbReference type="ChEBI" id="CHEBI:57925"/>
        <dbReference type="ChEBI" id="CHEBI:90779"/>
        <dbReference type="EC" id="2.5.1.18"/>
    </reaction>
</comment>
<dbReference type="PANTHER" id="PTHR43900">
    <property type="entry name" value="GLUTATHIONE S-TRANSFERASE RHO"/>
    <property type="match status" value="1"/>
</dbReference>
<feature type="domain" description="GST N-terminal" evidence="4">
    <location>
        <begin position="1"/>
        <end position="85"/>
    </location>
</feature>
<evidence type="ECO:0000259" key="4">
    <source>
        <dbReference type="PROSITE" id="PS50404"/>
    </source>
</evidence>
<evidence type="ECO:0000256" key="3">
    <source>
        <dbReference type="ARBA" id="ARBA00047960"/>
    </source>
</evidence>
<dbReference type="Gene3D" id="3.40.30.10">
    <property type="entry name" value="Glutaredoxin"/>
    <property type="match status" value="1"/>
</dbReference>
<name>A0A1Y2AM90_9TREE</name>
<dbReference type="InterPro" id="IPR004045">
    <property type="entry name" value="Glutathione_S-Trfase_N"/>
</dbReference>
<feature type="domain" description="GST C-terminal" evidence="5">
    <location>
        <begin position="91"/>
        <end position="222"/>
    </location>
</feature>
<organism evidence="6 7">
    <name type="scientific">Naematelia encephala</name>
    <dbReference type="NCBI Taxonomy" id="71784"/>
    <lineage>
        <taxon>Eukaryota</taxon>
        <taxon>Fungi</taxon>
        <taxon>Dikarya</taxon>
        <taxon>Basidiomycota</taxon>
        <taxon>Agaricomycotina</taxon>
        <taxon>Tremellomycetes</taxon>
        <taxon>Tremellales</taxon>
        <taxon>Naemateliaceae</taxon>
        <taxon>Naematelia</taxon>
    </lineage>
</organism>
<dbReference type="Gene3D" id="1.20.1050.10">
    <property type="match status" value="1"/>
</dbReference>
<keyword evidence="2 6" id="KW-0808">Transferase</keyword>
<dbReference type="InterPro" id="IPR036249">
    <property type="entry name" value="Thioredoxin-like_sf"/>
</dbReference>
<keyword evidence="7" id="KW-1185">Reference proteome</keyword>
<dbReference type="GO" id="GO:0005737">
    <property type="term" value="C:cytoplasm"/>
    <property type="evidence" value="ECO:0007669"/>
    <property type="project" value="TreeGrafter"/>
</dbReference>
<dbReference type="InterPro" id="IPR040079">
    <property type="entry name" value="Glutathione_S-Trfase"/>
</dbReference>
<dbReference type="SFLD" id="SFLDS00019">
    <property type="entry name" value="Glutathione_Transferase_(cytos"/>
    <property type="match status" value="1"/>
</dbReference>
<protein>
    <recommendedName>
        <fullName evidence="1">glutathione transferase</fullName>
        <ecNumber evidence="1">2.5.1.18</ecNumber>
    </recommendedName>
</protein>